<dbReference type="Pfam" id="PF08281">
    <property type="entry name" value="Sigma70_r4_2"/>
    <property type="match status" value="1"/>
</dbReference>
<sequence length="198" mass="23726">MDNLQGRTCWRAFVNGNDAAFEEIYRLYIDRLFSFGLKYNTNRDLIQDCLQDVFVNVYSYRTNLNPDANPLFYLFAALRNNILAKVRKENREQGLAYEIDPLFMLEWSSETTWIKKEEDKLLINKLQQLIRRLPARQQEIIYLKFNEELRYEEIAEILNISIPTCRTLIYRAIKQLRENIEHVPLAHLLYLVFKRPSL</sequence>
<dbReference type="Gene3D" id="1.10.10.10">
    <property type="entry name" value="Winged helix-like DNA-binding domain superfamily/Winged helix DNA-binding domain"/>
    <property type="match status" value="1"/>
</dbReference>
<proteinExistence type="inferred from homology"/>
<dbReference type="Gene3D" id="1.10.1740.10">
    <property type="match status" value="1"/>
</dbReference>
<accession>A0A1H7Q5K8</accession>
<dbReference type="PANTHER" id="PTHR43133">
    <property type="entry name" value="RNA POLYMERASE ECF-TYPE SIGMA FACTO"/>
    <property type="match status" value="1"/>
</dbReference>
<evidence type="ECO:0000256" key="2">
    <source>
        <dbReference type="ARBA" id="ARBA00023015"/>
    </source>
</evidence>
<keyword evidence="8" id="KW-1185">Reference proteome</keyword>
<feature type="domain" description="RNA polymerase sigma-70 region 2" evidence="5">
    <location>
        <begin position="24"/>
        <end position="91"/>
    </location>
</feature>
<protein>
    <submittedName>
        <fullName evidence="7">RNA polymerase sigma factor, sigma-70 family</fullName>
    </submittedName>
</protein>
<evidence type="ECO:0000256" key="3">
    <source>
        <dbReference type="ARBA" id="ARBA00023082"/>
    </source>
</evidence>
<dbReference type="EMBL" id="FOAF01000002">
    <property type="protein sequence ID" value="SEL42775.1"/>
    <property type="molecule type" value="Genomic_DNA"/>
</dbReference>
<feature type="domain" description="RNA polymerase sigma factor 70 region 4 type 2" evidence="6">
    <location>
        <begin position="124"/>
        <end position="176"/>
    </location>
</feature>
<dbReference type="InterPro" id="IPR013324">
    <property type="entry name" value="RNA_pol_sigma_r3/r4-like"/>
</dbReference>
<gene>
    <name evidence="7" type="ORF">SAMN05661044_02458</name>
</gene>
<evidence type="ECO:0000259" key="5">
    <source>
        <dbReference type="Pfam" id="PF04542"/>
    </source>
</evidence>
<dbReference type="GO" id="GO:0016987">
    <property type="term" value="F:sigma factor activity"/>
    <property type="evidence" value="ECO:0007669"/>
    <property type="project" value="UniProtKB-KW"/>
</dbReference>
<dbReference type="CDD" id="cd06171">
    <property type="entry name" value="Sigma70_r4"/>
    <property type="match status" value="1"/>
</dbReference>
<dbReference type="InterPro" id="IPR007627">
    <property type="entry name" value="RNA_pol_sigma70_r2"/>
</dbReference>
<evidence type="ECO:0000313" key="7">
    <source>
        <dbReference type="EMBL" id="SEL42775.1"/>
    </source>
</evidence>
<evidence type="ECO:0000313" key="8">
    <source>
        <dbReference type="Proteomes" id="UP000199421"/>
    </source>
</evidence>
<dbReference type="InterPro" id="IPR036388">
    <property type="entry name" value="WH-like_DNA-bd_sf"/>
</dbReference>
<organism evidence="7 8">
    <name type="scientific">Olivibacter domesticus</name>
    <name type="common">Pseudosphingobacterium domesticum</name>
    <dbReference type="NCBI Taxonomy" id="407022"/>
    <lineage>
        <taxon>Bacteria</taxon>
        <taxon>Pseudomonadati</taxon>
        <taxon>Bacteroidota</taxon>
        <taxon>Sphingobacteriia</taxon>
        <taxon>Sphingobacteriales</taxon>
        <taxon>Sphingobacteriaceae</taxon>
        <taxon>Olivibacter</taxon>
    </lineage>
</organism>
<dbReference type="RefSeq" id="WP_093324544.1">
    <property type="nucleotide sequence ID" value="NZ_FOAF01000002.1"/>
</dbReference>
<dbReference type="GO" id="GO:0006352">
    <property type="term" value="P:DNA-templated transcription initiation"/>
    <property type="evidence" value="ECO:0007669"/>
    <property type="project" value="InterPro"/>
</dbReference>
<dbReference type="InterPro" id="IPR039425">
    <property type="entry name" value="RNA_pol_sigma-70-like"/>
</dbReference>
<dbReference type="AlphaFoldDB" id="A0A1H7Q5K8"/>
<evidence type="ECO:0000256" key="4">
    <source>
        <dbReference type="ARBA" id="ARBA00023163"/>
    </source>
</evidence>
<dbReference type="SUPFAM" id="SSF88946">
    <property type="entry name" value="Sigma2 domain of RNA polymerase sigma factors"/>
    <property type="match status" value="1"/>
</dbReference>
<dbReference type="Pfam" id="PF04542">
    <property type="entry name" value="Sigma70_r2"/>
    <property type="match status" value="1"/>
</dbReference>
<keyword evidence="2" id="KW-0805">Transcription regulation</keyword>
<dbReference type="GO" id="GO:0003677">
    <property type="term" value="F:DNA binding"/>
    <property type="evidence" value="ECO:0007669"/>
    <property type="project" value="InterPro"/>
</dbReference>
<dbReference type="Proteomes" id="UP000199421">
    <property type="component" value="Unassembled WGS sequence"/>
</dbReference>
<name>A0A1H7Q5K8_OLID1</name>
<evidence type="ECO:0000256" key="1">
    <source>
        <dbReference type="ARBA" id="ARBA00010641"/>
    </source>
</evidence>
<dbReference type="NCBIfam" id="TIGR02937">
    <property type="entry name" value="sigma70-ECF"/>
    <property type="match status" value="1"/>
</dbReference>
<dbReference type="InterPro" id="IPR013325">
    <property type="entry name" value="RNA_pol_sigma_r2"/>
</dbReference>
<dbReference type="InterPro" id="IPR014284">
    <property type="entry name" value="RNA_pol_sigma-70_dom"/>
</dbReference>
<comment type="similarity">
    <text evidence="1">Belongs to the sigma-70 factor family. ECF subfamily.</text>
</comment>
<keyword evidence="3" id="KW-0731">Sigma factor</keyword>
<dbReference type="STRING" id="407022.SAMN05661044_02458"/>
<dbReference type="PANTHER" id="PTHR43133:SF46">
    <property type="entry name" value="RNA POLYMERASE SIGMA-70 FACTOR ECF SUBFAMILY"/>
    <property type="match status" value="1"/>
</dbReference>
<evidence type="ECO:0000259" key="6">
    <source>
        <dbReference type="Pfam" id="PF08281"/>
    </source>
</evidence>
<reference evidence="8" key="1">
    <citation type="submission" date="2016-10" db="EMBL/GenBank/DDBJ databases">
        <authorList>
            <person name="Varghese N."/>
            <person name="Submissions S."/>
        </authorList>
    </citation>
    <scope>NUCLEOTIDE SEQUENCE [LARGE SCALE GENOMIC DNA]</scope>
    <source>
        <strain evidence="8">DSM 18733</strain>
    </source>
</reference>
<keyword evidence="4" id="KW-0804">Transcription</keyword>
<dbReference type="InterPro" id="IPR013249">
    <property type="entry name" value="RNA_pol_sigma70_r4_t2"/>
</dbReference>
<dbReference type="SUPFAM" id="SSF88659">
    <property type="entry name" value="Sigma3 and sigma4 domains of RNA polymerase sigma factors"/>
    <property type="match status" value="1"/>
</dbReference>